<dbReference type="InterPro" id="IPR036390">
    <property type="entry name" value="WH_DNA-bd_sf"/>
</dbReference>
<keyword evidence="1" id="KW-0805">Transcription regulation</keyword>
<dbReference type="PANTHER" id="PTHR42756">
    <property type="entry name" value="TRANSCRIPTIONAL REGULATOR, MARR"/>
    <property type="match status" value="1"/>
</dbReference>
<dbReference type="InterPro" id="IPR036388">
    <property type="entry name" value="WH-like_DNA-bd_sf"/>
</dbReference>
<dbReference type="SUPFAM" id="SSF46785">
    <property type="entry name" value="Winged helix' DNA-binding domain"/>
    <property type="match status" value="1"/>
</dbReference>
<sequence length="166" mass="18494">MVTDHVSQIREQWAQERPDLDTEPIAIVGRLHRIGDHLRERIAVVQAEFGLNEGEFDVLATLRRAGQPFELSPNELAAWTMVTSGAITKRVDRLAAAGYVERERAAHDRRGRVVRLTAEGRDLIDRAVEAHLANERALLAPLRASERVHLAALLRAWSEAIENGAG</sequence>
<evidence type="ECO:0000313" key="5">
    <source>
        <dbReference type="EMBL" id="AQP46262.1"/>
    </source>
</evidence>
<dbReference type="Gene3D" id="1.10.10.10">
    <property type="entry name" value="Winged helix-like DNA-binding domain superfamily/Winged helix DNA-binding domain"/>
    <property type="match status" value="1"/>
</dbReference>
<feature type="domain" description="HTH marR-type" evidence="4">
    <location>
        <begin position="24"/>
        <end position="159"/>
    </location>
</feature>
<name>A0A1Q2CJH8_9ACTN</name>
<dbReference type="SMART" id="SM00347">
    <property type="entry name" value="HTH_MARR"/>
    <property type="match status" value="1"/>
</dbReference>
<dbReference type="GO" id="GO:0003677">
    <property type="term" value="F:DNA binding"/>
    <property type="evidence" value="ECO:0007669"/>
    <property type="project" value="UniProtKB-KW"/>
</dbReference>
<evidence type="ECO:0000256" key="2">
    <source>
        <dbReference type="ARBA" id="ARBA00023125"/>
    </source>
</evidence>
<dbReference type="EMBL" id="CP019606">
    <property type="protein sequence ID" value="AQP46262.1"/>
    <property type="molecule type" value="Genomic_DNA"/>
</dbReference>
<dbReference type="PROSITE" id="PS50995">
    <property type="entry name" value="HTH_MARR_2"/>
    <property type="match status" value="1"/>
</dbReference>
<dbReference type="OrthoDB" id="3237509at2"/>
<reference evidence="6" key="1">
    <citation type="submission" date="2017-02" db="EMBL/GenBank/DDBJ databases">
        <title>Tessaracoccus aquaemaris sp. nov., isolated from the intestine of a Korean rockfish, Sebastes schlegelii, in a marine aquaculture pond.</title>
        <authorList>
            <person name="Tak E.J."/>
            <person name="Bae J.-W."/>
        </authorList>
    </citation>
    <scope>NUCLEOTIDE SEQUENCE [LARGE SCALE GENOMIC DNA]</scope>
    <source>
        <strain evidence="6">NSG39</strain>
    </source>
</reference>
<dbReference type="STRING" id="1332264.BW730_00395"/>
<accession>A0A1Q2CJH8</accession>
<dbReference type="Proteomes" id="UP000188145">
    <property type="component" value="Chromosome"/>
</dbReference>
<organism evidence="5 6">
    <name type="scientific">Tessaracoccus aquimaris</name>
    <dbReference type="NCBI Taxonomy" id="1332264"/>
    <lineage>
        <taxon>Bacteria</taxon>
        <taxon>Bacillati</taxon>
        <taxon>Actinomycetota</taxon>
        <taxon>Actinomycetes</taxon>
        <taxon>Propionibacteriales</taxon>
        <taxon>Propionibacteriaceae</taxon>
        <taxon>Tessaracoccus</taxon>
    </lineage>
</organism>
<dbReference type="PRINTS" id="PR00598">
    <property type="entry name" value="HTHMARR"/>
</dbReference>
<evidence type="ECO:0000313" key="6">
    <source>
        <dbReference type="Proteomes" id="UP000188145"/>
    </source>
</evidence>
<evidence type="ECO:0000259" key="4">
    <source>
        <dbReference type="PROSITE" id="PS50995"/>
    </source>
</evidence>
<protein>
    <submittedName>
        <fullName evidence="5">MarR family transcriptional regulator</fullName>
    </submittedName>
</protein>
<dbReference type="InterPro" id="IPR000835">
    <property type="entry name" value="HTH_MarR-typ"/>
</dbReference>
<dbReference type="AlphaFoldDB" id="A0A1Q2CJH8"/>
<evidence type="ECO:0000256" key="3">
    <source>
        <dbReference type="ARBA" id="ARBA00023163"/>
    </source>
</evidence>
<dbReference type="PROSITE" id="PS01117">
    <property type="entry name" value="HTH_MARR_1"/>
    <property type="match status" value="1"/>
</dbReference>
<dbReference type="RefSeq" id="WP_077684578.1">
    <property type="nucleotide sequence ID" value="NZ_CP019606.1"/>
</dbReference>
<dbReference type="Pfam" id="PF12802">
    <property type="entry name" value="MarR_2"/>
    <property type="match status" value="1"/>
</dbReference>
<dbReference type="KEGG" id="tes:BW730_00395"/>
<keyword evidence="3" id="KW-0804">Transcription</keyword>
<dbReference type="PANTHER" id="PTHR42756:SF1">
    <property type="entry name" value="TRANSCRIPTIONAL REPRESSOR OF EMRAB OPERON"/>
    <property type="match status" value="1"/>
</dbReference>
<proteinExistence type="predicted"/>
<gene>
    <name evidence="5" type="ORF">BW730_00395</name>
</gene>
<dbReference type="InterPro" id="IPR023187">
    <property type="entry name" value="Tscrpt_reg_MarR-type_CS"/>
</dbReference>
<evidence type="ECO:0000256" key="1">
    <source>
        <dbReference type="ARBA" id="ARBA00023015"/>
    </source>
</evidence>
<keyword evidence="2" id="KW-0238">DNA-binding</keyword>
<keyword evidence="6" id="KW-1185">Reference proteome</keyword>
<dbReference type="GO" id="GO:0003700">
    <property type="term" value="F:DNA-binding transcription factor activity"/>
    <property type="evidence" value="ECO:0007669"/>
    <property type="project" value="InterPro"/>
</dbReference>